<dbReference type="Proteomes" id="UP000038083">
    <property type="component" value="Unassembled WGS sequence"/>
</dbReference>
<sequence length="253" mass="29322">MAVSSKNMSFRNKRAGDLRQLSNLLFRVVGGDVTTSVLETVISQLQNKDFIPKLKDGSTDESIWGYDVENFSMPLNTLSHVKPQDIIRGEVILNMKLRAKIEHWNTLNDPFTELAFNVMIRGVGKKSYHFGFHIDKHISKSGTKEPHPIYHLQYDFNPTKSNNPDLGDLFYIDTPRIMHKPIDFILGIGFLTSNFYPIAFEILKDERVFINLQRDYQGAIWKPYFHTLANKWKPFTETNIVWNPIDEICPIFI</sequence>
<organism evidence="1 2">
    <name type="scientific">Capnocytophaga cynodegmi</name>
    <dbReference type="NCBI Taxonomy" id="28189"/>
    <lineage>
        <taxon>Bacteria</taxon>
        <taxon>Pseudomonadati</taxon>
        <taxon>Bacteroidota</taxon>
        <taxon>Flavobacteriia</taxon>
        <taxon>Flavobacteriales</taxon>
        <taxon>Flavobacteriaceae</taxon>
        <taxon>Capnocytophaga</taxon>
    </lineage>
</organism>
<protein>
    <submittedName>
        <fullName evidence="1">Uncharacterized protein</fullName>
    </submittedName>
</protein>
<dbReference type="RefSeq" id="WP_018279767.1">
    <property type="nucleotide sequence ID" value="NZ_CDOF01000055.1"/>
</dbReference>
<dbReference type="AlphaFoldDB" id="A0A0B7HNN4"/>
<dbReference type="OrthoDB" id="8481528at2"/>
<dbReference type="EMBL" id="CDOG01000068">
    <property type="protein sequence ID" value="CEN41671.1"/>
    <property type="molecule type" value="Genomic_DNA"/>
</dbReference>
<name>A0A0B7HNN4_9FLAO</name>
<proteinExistence type="predicted"/>
<accession>A0A0B7HNN4</accession>
<evidence type="ECO:0000313" key="1">
    <source>
        <dbReference type="EMBL" id="CEN41671.1"/>
    </source>
</evidence>
<evidence type="ECO:0000313" key="2">
    <source>
        <dbReference type="Proteomes" id="UP000038083"/>
    </source>
</evidence>
<gene>
    <name evidence="1" type="ORF">CCYN74_700003</name>
</gene>
<reference evidence="1 2" key="1">
    <citation type="submission" date="2015-01" db="EMBL/GenBank/DDBJ databases">
        <authorList>
            <person name="MANFREDI Pablo"/>
        </authorList>
    </citation>
    <scope>NUCLEOTIDE SEQUENCE [LARGE SCALE GENOMIC DNA]</scope>
    <source>
        <strain evidence="1 2">Ccy74</strain>
    </source>
</reference>